<dbReference type="Proteomes" id="UP000577956">
    <property type="component" value="Unassembled WGS sequence"/>
</dbReference>
<feature type="region of interest" description="Disordered" evidence="1">
    <location>
        <begin position="215"/>
        <end position="255"/>
    </location>
</feature>
<dbReference type="RefSeq" id="WP_140460356.1">
    <property type="nucleotide sequence ID" value="NZ_BAABFI010000006.1"/>
</dbReference>
<dbReference type="EMBL" id="BONN01000008">
    <property type="protein sequence ID" value="GIG33546.1"/>
    <property type="molecule type" value="Genomic_DNA"/>
</dbReference>
<evidence type="ECO:0000313" key="3">
    <source>
        <dbReference type="EMBL" id="NYD88038.1"/>
    </source>
</evidence>
<keyword evidence="5" id="KW-1185">Reference proteome</keyword>
<name>A0A7Y9JYR2_9CELL</name>
<protein>
    <submittedName>
        <fullName evidence="3">Uncharacterized protein</fullName>
    </submittedName>
</protein>
<comment type="caution">
    <text evidence="3">The sequence shown here is derived from an EMBL/GenBank/DDBJ whole genome shotgun (WGS) entry which is preliminary data.</text>
</comment>
<dbReference type="EMBL" id="JACCBK010000001">
    <property type="protein sequence ID" value="NYD88038.1"/>
    <property type="molecule type" value="Genomic_DNA"/>
</dbReference>
<evidence type="ECO:0000313" key="2">
    <source>
        <dbReference type="EMBL" id="GIG33546.1"/>
    </source>
</evidence>
<evidence type="ECO:0000313" key="5">
    <source>
        <dbReference type="Proteomes" id="UP000618382"/>
    </source>
</evidence>
<organism evidence="3 4">
    <name type="scientific">Cellulomonas oligotrophica</name>
    <dbReference type="NCBI Taxonomy" id="931536"/>
    <lineage>
        <taxon>Bacteria</taxon>
        <taxon>Bacillati</taxon>
        <taxon>Actinomycetota</taxon>
        <taxon>Actinomycetes</taxon>
        <taxon>Micrococcales</taxon>
        <taxon>Cellulomonadaceae</taxon>
        <taxon>Cellulomonas</taxon>
    </lineage>
</organism>
<proteinExistence type="predicted"/>
<sequence>MSTTAAQVAPAPTPAAASVRPRPAVRGVGLVLPADWWLVPLGDPVARRRAVDRLVASRTDLPAPLRRQLRTTLTVQTARAASRGGWLVAFMLGSAGGVPLPLTLTASRAPGSWADEQGRARTRTALAAQVGPAGGGGRLEAGSGAFGLVLRTVRERPGALPGAPRAGVPLFLVEHWTDPGDGHGLVRLTASTPLLALRDACLDLCDAVAATLHPDRPATDDAPSTTGAPPSVDADGAATSHDTDPAAAGEQEHPR</sequence>
<dbReference type="Proteomes" id="UP000618382">
    <property type="component" value="Unassembled WGS sequence"/>
</dbReference>
<accession>A0A7Y9JYR2</accession>
<reference evidence="3 4" key="1">
    <citation type="submission" date="2020-07" db="EMBL/GenBank/DDBJ databases">
        <title>Sequencing the genomes of 1000 actinobacteria strains.</title>
        <authorList>
            <person name="Klenk H.-P."/>
        </authorList>
    </citation>
    <scope>NUCLEOTIDE SEQUENCE [LARGE SCALE GENOMIC DNA]</scope>
    <source>
        <strain evidence="3 4">DSM 24482</strain>
    </source>
</reference>
<dbReference type="AlphaFoldDB" id="A0A7Y9JYR2"/>
<gene>
    <name evidence="3" type="ORF">BKA21_003587</name>
    <name evidence="2" type="ORF">Col01nite_27050</name>
</gene>
<evidence type="ECO:0000313" key="4">
    <source>
        <dbReference type="Proteomes" id="UP000577956"/>
    </source>
</evidence>
<reference evidence="2 5" key="2">
    <citation type="submission" date="2021-01" db="EMBL/GenBank/DDBJ databases">
        <title>Whole genome shotgun sequence of Cellulomonas oligotrophica NBRC 109435.</title>
        <authorList>
            <person name="Komaki H."/>
            <person name="Tamura T."/>
        </authorList>
    </citation>
    <scope>NUCLEOTIDE SEQUENCE [LARGE SCALE GENOMIC DNA]</scope>
    <source>
        <strain evidence="2 5">NBRC 109435</strain>
    </source>
</reference>
<evidence type="ECO:0000256" key="1">
    <source>
        <dbReference type="SAM" id="MobiDB-lite"/>
    </source>
</evidence>